<comment type="subcellular location">
    <subcellularLocation>
        <location evidence="1 5">Cytoplasm</location>
    </subcellularLocation>
</comment>
<evidence type="ECO:0000256" key="1">
    <source>
        <dbReference type="ARBA" id="ARBA00004496"/>
    </source>
</evidence>
<evidence type="ECO:0000313" key="9">
    <source>
        <dbReference type="EMBL" id="PWW82617.1"/>
    </source>
</evidence>
<dbReference type="HAMAP" id="MF_01114">
    <property type="entry name" value="RecX"/>
    <property type="match status" value="1"/>
</dbReference>
<feature type="domain" description="RecX third three-helical" evidence="7">
    <location>
        <begin position="106"/>
        <end position="145"/>
    </location>
</feature>
<keyword evidence="10" id="KW-1185">Reference proteome</keyword>
<dbReference type="EMBL" id="PDNZ01000002">
    <property type="protein sequence ID" value="PWW82617.1"/>
    <property type="molecule type" value="Genomic_DNA"/>
</dbReference>
<evidence type="ECO:0000256" key="4">
    <source>
        <dbReference type="ARBA" id="ARBA00022490"/>
    </source>
</evidence>
<evidence type="ECO:0000256" key="5">
    <source>
        <dbReference type="HAMAP-Rule" id="MF_01114"/>
    </source>
</evidence>
<evidence type="ECO:0000256" key="2">
    <source>
        <dbReference type="ARBA" id="ARBA00009695"/>
    </source>
</evidence>
<accession>A0A317T9Z1</accession>
<keyword evidence="4 5" id="KW-0963">Cytoplasm</keyword>
<dbReference type="InterPro" id="IPR036388">
    <property type="entry name" value="WH-like_DNA-bd_sf"/>
</dbReference>
<dbReference type="InterPro" id="IPR003783">
    <property type="entry name" value="Regulatory_RecX"/>
</dbReference>
<dbReference type="GO" id="GO:0005737">
    <property type="term" value="C:cytoplasm"/>
    <property type="evidence" value="ECO:0007669"/>
    <property type="project" value="UniProtKB-SubCell"/>
</dbReference>
<dbReference type="Pfam" id="PF02631">
    <property type="entry name" value="RecX_HTH2"/>
    <property type="match status" value="1"/>
</dbReference>
<feature type="domain" description="RecX second three-helical" evidence="6">
    <location>
        <begin position="55"/>
        <end position="96"/>
    </location>
</feature>
<evidence type="ECO:0000259" key="6">
    <source>
        <dbReference type="Pfam" id="PF02631"/>
    </source>
</evidence>
<organism evidence="9 10">
    <name type="scientific">Prosthecochloris marina</name>
    <dbReference type="NCBI Taxonomy" id="2017681"/>
    <lineage>
        <taxon>Bacteria</taxon>
        <taxon>Pseudomonadati</taxon>
        <taxon>Chlorobiota</taxon>
        <taxon>Chlorobiia</taxon>
        <taxon>Chlorobiales</taxon>
        <taxon>Chlorobiaceae</taxon>
        <taxon>Prosthecochloris</taxon>
    </lineage>
</organism>
<proteinExistence type="inferred from homology"/>
<dbReference type="RefSeq" id="WP_110022333.1">
    <property type="nucleotide sequence ID" value="NZ_PDNZ01000002.1"/>
</dbReference>
<dbReference type="GO" id="GO:0006282">
    <property type="term" value="P:regulation of DNA repair"/>
    <property type="evidence" value="ECO:0007669"/>
    <property type="project" value="UniProtKB-UniRule"/>
</dbReference>
<dbReference type="InterPro" id="IPR053926">
    <property type="entry name" value="RecX_HTH_1st"/>
</dbReference>
<evidence type="ECO:0000259" key="7">
    <source>
        <dbReference type="Pfam" id="PF21981"/>
    </source>
</evidence>
<dbReference type="InterPro" id="IPR053925">
    <property type="entry name" value="RecX_HTH_3rd"/>
</dbReference>
<protein>
    <recommendedName>
        <fullName evidence="3 5">Regulatory protein RecX</fullName>
    </recommendedName>
</protein>
<evidence type="ECO:0000313" key="10">
    <source>
        <dbReference type="Proteomes" id="UP000246278"/>
    </source>
</evidence>
<evidence type="ECO:0000256" key="3">
    <source>
        <dbReference type="ARBA" id="ARBA00018111"/>
    </source>
</evidence>
<comment type="similarity">
    <text evidence="2 5">Belongs to the RecX family.</text>
</comment>
<dbReference type="Pfam" id="PF21982">
    <property type="entry name" value="RecX_HTH1"/>
    <property type="match status" value="1"/>
</dbReference>
<feature type="domain" description="RecX first three-helical" evidence="8">
    <location>
        <begin position="9"/>
        <end position="48"/>
    </location>
</feature>
<dbReference type="Gene3D" id="1.10.10.10">
    <property type="entry name" value="Winged helix-like DNA-binding domain superfamily/Winged helix DNA-binding domain"/>
    <property type="match status" value="3"/>
</dbReference>
<comment type="caution">
    <text evidence="9">The sequence shown here is derived from an EMBL/GenBank/DDBJ whole genome shotgun (WGS) entry which is preliminary data.</text>
</comment>
<dbReference type="PANTHER" id="PTHR33602">
    <property type="entry name" value="REGULATORY PROTEIN RECX FAMILY PROTEIN"/>
    <property type="match status" value="1"/>
</dbReference>
<comment type="function">
    <text evidence="5">Modulates RecA activity.</text>
</comment>
<evidence type="ECO:0000259" key="8">
    <source>
        <dbReference type="Pfam" id="PF21982"/>
    </source>
</evidence>
<dbReference type="Proteomes" id="UP000246278">
    <property type="component" value="Unassembled WGS sequence"/>
</dbReference>
<dbReference type="OrthoDB" id="597927at2"/>
<dbReference type="Pfam" id="PF21981">
    <property type="entry name" value="RecX_HTH3"/>
    <property type="match status" value="1"/>
</dbReference>
<dbReference type="InterPro" id="IPR053924">
    <property type="entry name" value="RecX_HTH_2nd"/>
</dbReference>
<reference evidence="10" key="1">
    <citation type="submission" date="2017-10" db="EMBL/GenBank/DDBJ databases">
        <authorList>
            <person name="Gaisin V.A."/>
            <person name="Rysina M.S."/>
            <person name="Grouzdev D.S."/>
        </authorList>
    </citation>
    <scope>NUCLEOTIDE SEQUENCE [LARGE SCALE GENOMIC DNA]</scope>
    <source>
        <strain evidence="10">V1</strain>
    </source>
</reference>
<dbReference type="PANTHER" id="PTHR33602:SF1">
    <property type="entry name" value="REGULATORY PROTEIN RECX FAMILY PROTEIN"/>
    <property type="match status" value="1"/>
</dbReference>
<dbReference type="AlphaFoldDB" id="A0A317T9Z1"/>
<sequence>MTENSDKKAFELAIRYLGNREHSRKEIVTKLERRQFSPEAVEKTLERLDELGLLDDRSFALNYIGSKSRKKPSGRYKLRYELLQKGVSEEIIEEVLNEYDSSGYCLDAALKKLPFLKGDDHYRRRKLHTFLMNRGFDSQTIRQTLDQIFRS</sequence>
<name>A0A317T9Z1_9CHLB</name>
<gene>
    <name evidence="5" type="primary">recX</name>
    <name evidence="9" type="ORF">CR164_02360</name>
</gene>